<organism evidence="1 2">
    <name type="scientific">Candidatus Aphodocola excrementigallinarum</name>
    <dbReference type="NCBI Taxonomy" id="2840670"/>
    <lineage>
        <taxon>Bacteria</taxon>
        <taxon>Bacillati</taxon>
        <taxon>Bacillota</taxon>
        <taxon>Bacilli</taxon>
        <taxon>Candidatus Aphodocola</taxon>
    </lineage>
</organism>
<dbReference type="Pfam" id="PF11213">
    <property type="entry name" value="DUF3006"/>
    <property type="match status" value="1"/>
</dbReference>
<dbReference type="EMBL" id="DVMT01000036">
    <property type="protein sequence ID" value="HIU40378.1"/>
    <property type="molecule type" value="Genomic_DNA"/>
</dbReference>
<dbReference type="Proteomes" id="UP000824074">
    <property type="component" value="Unassembled WGS sequence"/>
</dbReference>
<dbReference type="InterPro" id="IPR021377">
    <property type="entry name" value="DUF3006"/>
</dbReference>
<dbReference type="AlphaFoldDB" id="A0A9D1LH21"/>
<name>A0A9D1LH21_9FIRM</name>
<gene>
    <name evidence="1" type="ORF">IAB68_03675</name>
</gene>
<proteinExistence type="predicted"/>
<sequence>MKYAIDKIENNVALLENIKDGSKKEIDIKMLPLNVKETDILSYDGKVYLVDNNEKEKRIKIIREKMEKLRRR</sequence>
<reference evidence="1" key="2">
    <citation type="journal article" date="2021" name="PeerJ">
        <title>Extensive microbial diversity within the chicken gut microbiome revealed by metagenomics and culture.</title>
        <authorList>
            <person name="Gilroy R."/>
            <person name="Ravi A."/>
            <person name="Getino M."/>
            <person name="Pursley I."/>
            <person name="Horton D.L."/>
            <person name="Alikhan N.F."/>
            <person name="Baker D."/>
            <person name="Gharbi K."/>
            <person name="Hall N."/>
            <person name="Watson M."/>
            <person name="Adriaenssens E.M."/>
            <person name="Foster-Nyarko E."/>
            <person name="Jarju S."/>
            <person name="Secka A."/>
            <person name="Antonio M."/>
            <person name="Oren A."/>
            <person name="Chaudhuri R.R."/>
            <person name="La Ragione R."/>
            <person name="Hildebrand F."/>
            <person name="Pallen M.J."/>
        </authorList>
    </citation>
    <scope>NUCLEOTIDE SEQUENCE</scope>
    <source>
        <strain evidence="1">CHK193-30670</strain>
    </source>
</reference>
<evidence type="ECO:0000313" key="1">
    <source>
        <dbReference type="EMBL" id="HIU40378.1"/>
    </source>
</evidence>
<accession>A0A9D1LH21</accession>
<reference evidence="1" key="1">
    <citation type="submission" date="2020-10" db="EMBL/GenBank/DDBJ databases">
        <authorList>
            <person name="Gilroy R."/>
        </authorList>
    </citation>
    <scope>NUCLEOTIDE SEQUENCE</scope>
    <source>
        <strain evidence="1">CHK193-30670</strain>
    </source>
</reference>
<evidence type="ECO:0000313" key="2">
    <source>
        <dbReference type="Proteomes" id="UP000824074"/>
    </source>
</evidence>
<protein>
    <submittedName>
        <fullName evidence="1">DUF3006 domain-containing protein</fullName>
    </submittedName>
</protein>
<comment type="caution">
    <text evidence="1">The sequence shown here is derived from an EMBL/GenBank/DDBJ whole genome shotgun (WGS) entry which is preliminary data.</text>
</comment>